<reference key="2">
    <citation type="submission" date="2011-04" db="EMBL/GenBank/DDBJ databases">
        <title>Complete sequence of chromosome of Haliscomenobacter hydrossis DSM 1100.</title>
        <authorList>
            <consortium name="US DOE Joint Genome Institute (JGI-PGF)"/>
            <person name="Lucas S."/>
            <person name="Han J."/>
            <person name="Lapidus A."/>
            <person name="Bruce D."/>
            <person name="Goodwin L."/>
            <person name="Pitluck S."/>
            <person name="Peters L."/>
            <person name="Kyrpides N."/>
            <person name="Mavromatis K."/>
            <person name="Ivanova N."/>
            <person name="Ovchinnikova G."/>
            <person name="Pagani I."/>
            <person name="Daligault H."/>
            <person name="Detter J.C."/>
            <person name="Han C."/>
            <person name="Land M."/>
            <person name="Hauser L."/>
            <person name="Markowitz V."/>
            <person name="Cheng J.-F."/>
            <person name="Hugenholtz P."/>
            <person name="Woyke T."/>
            <person name="Wu D."/>
            <person name="Verbarg S."/>
            <person name="Frueling A."/>
            <person name="Brambilla E."/>
            <person name="Klenk H.-P."/>
            <person name="Eisen J.A."/>
        </authorList>
    </citation>
    <scope>NUCLEOTIDE SEQUENCE</scope>
    <source>
        <strain>DSM 1100</strain>
    </source>
</reference>
<dbReference type="HOGENOM" id="CLU_147162_8_2_10"/>
<dbReference type="OrthoDB" id="1031021at2"/>
<dbReference type="InterPro" id="IPR007712">
    <property type="entry name" value="RelE/ParE_toxin"/>
</dbReference>
<reference evidence="2 3" key="1">
    <citation type="journal article" date="2011" name="Stand. Genomic Sci.">
        <title>Complete genome sequence of Haliscomenobacter hydrossis type strain (O).</title>
        <authorList>
            <consortium name="US DOE Joint Genome Institute (JGI-PGF)"/>
            <person name="Daligault H."/>
            <person name="Lapidus A."/>
            <person name="Zeytun A."/>
            <person name="Nolan M."/>
            <person name="Lucas S."/>
            <person name="Del Rio T.G."/>
            <person name="Tice H."/>
            <person name="Cheng J.F."/>
            <person name="Tapia R."/>
            <person name="Han C."/>
            <person name="Goodwin L."/>
            <person name="Pitluck S."/>
            <person name="Liolios K."/>
            <person name="Pagani I."/>
            <person name="Ivanova N."/>
            <person name="Huntemann M."/>
            <person name="Mavromatis K."/>
            <person name="Mikhailova N."/>
            <person name="Pati A."/>
            <person name="Chen A."/>
            <person name="Palaniappan K."/>
            <person name="Land M."/>
            <person name="Hauser L."/>
            <person name="Brambilla E.M."/>
            <person name="Rohde M."/>
            <person name="Verbarg S."/>
            <person name="Goker M."/>
            <person name="Bristow J."/>
            <person name="Eisen J.A."/>
            <person name="Markowitz V."/>
            <person name="Hugenholtz P."/>
            <person name="Kyrpides N.C."/>
            <person name="Klenk H.P."/>
            <person name="Woyke T."/>
        </authorList>
    </citation>
    <scope>NUCLEOTIDE SEQUENCE [LARGE SCALE GENOMIC DNA]</scope>
    <source>
        <strain evidence="3">ATCC 27775 / DSM 1100 / LMG 10767 / O</strain>
    </source>
</reference>
<dbReference type="RefSeq" id="WP_013766457.1">
    <property type="nucleotide sequence ID" value="NC_015510.1"/>
</dbReference>
<protein>
    <submittedName>
        <fullName evidence="2">Plasmid stabilization system</fullName>
    </submittedName>
</protein>
<name>F4L6W4_HALH1</name>
<dbReference type="InterPro" id="IPR035093">
    <property type="entry name" value="RelE/ParE_toxin_dom_sf"/>
</dbReference>
<dbReference type="EMBL" id="CP002691">
    <property type="protein sequence ID" value="AEE51919.1"/>
    <property type="molecule type" value="Genomic_DNA"/>
</dbReference>
<dbReference type="STRING" id="760192.Halhy_4071"/>
<gene>
    <name evidence="2" type="ordered locus">Halhy_4071</name>
</gene>
<dbReference type="SUPFAM" id="SSF143011">
    <property type="entry name" value="RelE-like"/>
    <property type="match status" value="1"/>
</dbReference>
<organism evidence="2 3">
    <name type="scientific">Haliscomenobacter hydrossis (strain ATCC 27775 / DSM 1100 / LMG 10767 / O)</name>
    <dbReference type="NCBI Taxonomy" id="760192"/>
    <lineage>
        <taxon>Bacteria</taxon>
        <taxon>Pseudomonadati</taxon>
        <taxon>Bacteroidota</taxon>
        <taxon>Saprospiria</taxon>
        <taxon>Saprospirales</taxon>
        <taxon>Haliscomenobacteraceae</taxon>
        <taxon>Haliscomenobacter</taxon>
    </lineage>
</organism>
<proteinExistence type="predicted"/>
<evidence type="ECO:0000313" key="2">
    <source>
        <dbReference type="EMBL" id="AEE51919.1"/>
    </source>
</evidence>
<dbReference type="Gene3D" id="3.30.2310.20">
    <property type="entry name" value="RelE-like"/>
    <property type="match status" value="1"/>
</dbReference>
<dbReference type="Pfam" id="PF05016">
    <property type="entry name" value="ParE_toxin"/>
    <property type="match status" value="1"/>
</dbReference>
<dbReference type="AlphaFoldDB" id="F4L6W4"/>
<sequence>MTVLYTAWAKNQLREIYNYYKEIGSSKKGRKIRISIHKKVLKLKAFPFLGREEELLSVLGQGHRYIVEGQYKIIYRIIEDNVYITDIFDARRNPDLMMP</sequence>
<evidence type="ECO:0000313" key="3">
    <source>
        <dbReference type="Proteomes" id="UP000008461"/>
    </source>
</evidence>
<keyword evidence="3" id="KW-1185">Reference proteome</keyword>
<dbReference type="eggNOG" id="COG3668">
    <property type="taxonomic scope" value="Bacteria"/>
</dbReference>
<accession>F4L6W4</accession>
<dbReference type="KEGG" id="hhy:Halhy_4071"/>
<keyword evidence="1" id="KW-1277">Toxin-antitoxin system</keyword>
<evidence type="ECO:0000256" key="1">
    <source>
        <dbReference type="ARBA" id="ARBA00022649"/>
    </source>
</evidence>
<dbReference type="Proteomes" id="UP000008461">
    <property type="component" value="Chromosome"/>
</dbReference>